<dbReference type="PANTHER" id="PTHR42678">
    <property type="entry name" value="AMIDASE"/>
    <property type="match status" value="1"/>
</dbReference>
<accession>A0ABU7Z2C2</accession>
<feature type="signal peptide" evidence="1">
    <location>
        <begin position="1"/>
        <end position="27"/>
    </location>
</feature>
<dbReference type="InterPro" id="IPR018247">
    <property type="entry name" value="EF_Hand_1_Ca_BS"/>
</dbReference>
<dbReference type="PANTHER" id="PTHR42678:SF34">
    <property type="entry name" value="OS04G0183300 PROTEIN"/>
    <property type="match status" value="1"/>
</dbReference>
<evidence type="ECO:0000256" key="1">
    <source>
        <dbReference type="SAM" id="SignalP"/>
    </source>
</evidence>
<keyword evidence="4" id="KW-1185">Reference proteome</keyword>
<sequence length="604" mass="62646">MRVVATGAAATLAGTAAVAVVAGPAAAADEPGAAFLAPYYSELDLTGDEQVTTDDLDVLTEALGTTTGSKGWDAVAVADTDGDGEITVTDLADLAQRMVYDDGPFDLVEASVVDMQAAMNAGVTTSVEITQAYLDRIEAYDRTLVDPAEDGRPLASIISTSDVALGVAAEADAERAASGMTSMLLGVPVAVKDNYNTVDMPTTAGCGCWDDNVTTDDATMVTGLRDAGAVLLAKASLDEFAYGFSSQFSSYQPAGETTYVASPYDTSRTAGGSSGGTGAAIAANLAGIGFGTDTGGSIRVPSSYNQLVGVRPTVGLASRDGIVPLALSQDTGGPMTRSVTDAAVAMDAVVGVDENDPVTARQDGLVPDSFTAYLDADALDGARIGYVPSMLGSNATTNRLWAEAVETFESLGAEVVEVAEPDAFATVLAEGSGSTPEFRHDLAEYVEAYLAPEVEARTLPEIIDSGRFVTSRQWTYERRAAVTEEEYEAWAGPEGSHTQVLAMGKELVTGMLDEAELDALVYPSGNPYRTQGRNLRLSPNTGMPAVTVPMGQAIPEDDTIDGAGVNLEFLGRDFDEGTLLGLTYAFEQATGARTSPALYGELDQ</sequence>
<dbReference type="PROSITE" id="PS50222">
    <property type="entry name" value="EF_HAND_2"/>
    <property type="match status" value="1"/>
</dbReference>
<dbReference type="PROSITE" id="PS00018">
    <property type="entry name" value="EF_HAND_1"/>
    <property type="match status" value="1"/>
</dbReference>
<reference evidence="3" key="1">
    <citation type="journal article" date="2024" name="Antonie Van Leeuwenhoek">
        <title>Isoptericola haloaureus sp. nov., a dimorphic actinobacterium isolated from mangrove sediments of southeast India, implicating biosaline agricultural significance through nitrogen fixation and salt tolerance genes.</title>
        <authorList>
            <person name="Prathaban M."/>
            <person name="Prathiviraj R."/>
            <person name="Ravichandran M."/>
            <person name="Natarajan S.D."/>
            <person name="Sobanaa M."/>
            <person name="Hari Krishna Kumar S."/>
            <person name="Chandrasekar V."/>
            <person name="Selvin J."/>
        </authorList>
    </citation>
    <scope>NUCLEOTIDE SEQUENCE</scope>
    <source>
        <strain evidence="3">MP1014</strain>
    </source>
</reference>
<dbReference type="InterPro" id="IPR002048">
    <property type="entry name" value="EF_hand_dom"/>
</dbReference>
<proteinExistence type="predicted"/>
<evidence type="ECO:0000313" key="4">
    <source>
        <dbReference type="Proteomes" id="UP001310387"/>
    </source>
</evidence>
<protein>
    <submittedName>
        <fullName evidence="3">Amidase family protein</fullName>
    </submittedName>
</protein>
<evidence type="ECO:0000259" key="2">
    <source>
        <dbReference type="PROSITE" id="PS50222"/>
    </source>
</evidence>
<dbReference type="InterPro" id="IPR036928">
    <property type="entry name" value="AS_sf"/>
</dbReference>
<dbReference type="Gene3D" id="1.10.1330.10">
    <property type="entry name" value="Dockerin domain"/>
    <property type="match status" value="1"/>
</dbReference>
<comment type="caution">
    <text evidence="3">The sequence shown here is derived from an EMBL/GenBank/DDBJ whole genome shotgun (WGS) entry which is preliminary data.</text>
</comment>
<feature type="domain" description="EF-hand" evidence="2">
    <location>
        <begin position="66"/>
        <end position="101"/>
    </location>
</feature>
<dbReference type="InterPro" id="IPR036439">
    <property type="entry name" value="Dockerin_dom_sf"/>
</dbReference>
<dbReference type="EMBL" id="JBAGLP010000095">
    <property type="protein sequence ID" value="MEG3613586.1"/>
    <property type="molecule type" value="Genomic_DNA"/>
</dbReference>
<name>A0ABU7Z2C2_9MICO</name>
<dbReference type="Pfam" id="PF01425">
    <property type="entry name" value="Amidase"/>
    <property type="match status" value="1"/>
</dbReference>
<dbReference type="SUPFAM" id="SSF75304">
    <property type="entry name" value="Amidase signature (AS) enzymes"/>
    <property type="match status" value="1"/>
</dbReference>
<dbReference type="InterPro" id="IPR020556">
    <property type="entry name" value="Amidase_CS"/>
</dbReference>
<evidence type="ECO:0000313" key="3">
    <source>
        <dbReference type="EMBL" id="MEG3613586.1"/>
    </source>
</evidence>
<dbReference type="Gene3D" id="3.90.1300.10">
    <property type="entry name" value="Amidase signature (AS) domain"/>
    <property type="match status" value="1"/>
</dbReference>
<dbReference type="Proteomes" id="UP001310387">
    <property type="component" value="Unassembled WGS sequence"/>
</dbReference>
<reference evidence="3" key="2">
    <citation type="submission" date="2024-02" db="EMBL/GenBank/DDBJ databases">
        <authorList>
            <person name="Prathaban M."/>
            <person name="Mythili R."/>
            <person name="Sharmila Devi N."/>
            <person name="Sobanaa M."/>
            <person name="Prathiviraj R."/>
            <person name="Selvin J."/>
        </authorList>
    </citation>
    <scope>NUCLEOTIDE SEQUENCE</scope>
    <source>
        <strain evidence="3">MP1014</strain>
    </source>
</reference>
<dbReference type="PROSITE" id="PS00571">
    <property type="entry name" value="AMIDASES"/>
    <property type="match status" value="1"/>
</dbReference>
<feature type="chain" id="PRO_5047220886" evidence="1">
    <location>
        <begin position="28"/>
        <end position="604"/>
    </location>
</feature>
<gene>
    <name evidence="3" type="ORF">V5O49_00455</name>
</gene>
<organism evidence="3 4">
    <name type="scientific">Isoptericola haloaureus</name>
    <dbReference type="NCBI Taxonomy" id="1542902"/>
    <lineage>
        <taxon>Bacteria</taxon>
        <taxon>Bacillati</taxon>
        <taxon>Actinomycetota</taxon>
        <taxon>Actinomycetes</taxon>
        <taxon>Micrococcales</taxon>
        <taxon>Promicromonosporaceae</taxon>
        <taxon>Isoptericola</taxon>
    </lineage>
</organism>
<dbReference type="InterPro" id="IPR023631">
    <property type="entry name" value="Amidase_dom"/>
</dbReference>
<dbReference type="RefSeq" id="WP_332900491.1">
    <property type="nucleotide sequence ID" value="NZ_JBAGLP010000095.1"/>
</dbReference>
<keyword evidence="1" id="KW-0732">Signal</keyword>